<gene>
    <name evidence="2" type="ORF">EXM42_18045</name>
</gene>
<dbReference type="Gene3D" id="3.10.490.10">
    <property type="entry name" value="Gamma-glutamyl cyclotransferase-like"/>
    <property type="match status" value="1"/>
</dbReference>
<feature type="domain" description="Gamma-glutamylcyclotransferase AIG2-like" evidence="1">
    <location>
        <begin position="5"/>
        <end position="137"/>
    </location>
</feature>
<comment type="caution">
    <text evidence="2">The sequence shown here is derived from an EMBL/GenBank/DDBJ whole genome shotgun (WGS) entry which is preliminary data.</text>
</comment>
<keyword evidence="2" id="KW-0808">Transferase</keyword>
<dbReference type="GO" id="GO:0016740">
    <property type="term" value="F:transferase activity"/>
    <property type="evidence" value="ECO:0007669"/>
    <property type="project" value="UniProtKB-KW"/>
</dbReference>
<evidence type="ECO:0000259" key="1">
    <source>
        <dbReference type="Pfam" id="PF06094"/>
    </source>
</evidence>
<dbReference type="Pfam" id="PF06094">
    <property type="entry name" value="GGACT"/>
    <property type="match status" value="1"/>
</dbReference>
<dbReference type="InterPro" id="IPR009288">
    <property type="entry name" value="AIG2-like_dom"/>
</dbReference>
<dbReference type="EMBL" id="SGJP01000067">
    <property type="protein sequence ID" value="NFA62216.1"/>
    <property type="molecule type" value="Genomic_DNA"/>
</dbReference>
<sequence length="144" mass="17037">MEQYLFVYGSLRDGFFNFDKYIKDQIISRRLGKIKGILYHMPNKGYPAALKGNGEVVGEVIELKNWNENIKSLDAMENYISDRNDNNEYNRELVEVEIMENEDKGKKLKAFAYLYNMNDEDVFNKNSIYISHGDWKKFILEENK</sequence>
<dbReference type="InterPro" id="IPR013024">
    <property type="entry name" value="GGCT-like"/>
</dbReference>
<proteinExistence type="predicted"/>
<protein>
    <submittedName>
        <fullName evidence="2">Gamma-glutamylcyclotransferase</fullName>
    </submittedName>
</protein>
<name>A0A6M0T323_CLOBO</name>
<accession>A0A6M0T323</accession>
<dbReference type="AlphaFoldDB" id="A0A6M0T323"/>
<dbReference type="InterPro" id="IPR036568">
    <property type="entry name" value="GGCT-like_sf"/>
</dbReference>
<evidence type="ECO:0000313" key="3">
    <source>
        <dbReference type="Proteomes" id="UP000473089"/>
    </source>
</evidence>
<dbReference type="CDD" id="cd06661">
    <property type="entry name" value="GGCT_like"/>
    <property type="match status" value="1"/>
</dbReference>
<dbReference type="SUPFAM" id="SSF110857">
    <property type="entry name" value="Gamma-glutamyl cyclotransferase-like"/>
    <property type="match status" value="1"/>
</dbReference>
<organism evidence="2 3">
    <name type="scientific">Clostridium botulinum</name>
    <dbReference type="NCBI Taxonomy" id="1491"/>
    <lineage>
        <taxon>Bacteria</taxon>
        <taxon>Bacillati</taxon>
        <taxon>Bacillota</taxon>
        <taxon>Clostridia</taxon>
        <taxon>Eubacteriales</taxon>
        <taxon>Clostridiaceae</taxon>
        <taxon>Clostridium</taxon>
    </lineage>
</organism>
<evidence type="ECO:0000313" key="2">
    <source>
        <dbReference type="EMBL" id="NFA62216.1"/>
    </source>
</evidence>
<dbReference type="Proteomes" id="UP000473089">
    <property type="component" value="Unassembled WGS sequence"/>
</dbReference>
<reference evidence="2 3" key="1">
    <citation type="submission" date="2019-02" db="EMBL/GenBank/DDBJ databases">
        <title>Genome sequencing of Clostridium botulinum clinical isolates.</title>
        <authorList>
            <person name="Brunt J."/>
            <person name="Van Vliet A.H.M."/>
            <person name="Stringer S.C."/>
            <person name="Grant K.A."/>
            <person name="Carter A.C."/>
            <person name="Peck M.W."/>
        </authorList>
    </citation>
    <scope>NUCLEOTIDE SEQUENCE [LARGE SCALE GENOMIC DNA]</scope>
    <source>
        <strain evidence="2 3">R1125/03</strain>
    </source>
</reference>